<dbReference type="GO" id="GO:0008658">
    <property type="term" value="F:penicillin binding"/>
    <property type="evidence" value="ECO:0007669"/>
    <property type="project" value="InterPro"/>
</dbReference>
<evidence type="ECO:0000256" key="7">
    <source>
        <dbReference type="ARBA" id="ARBA00023136"/>
    </source>
</evidence>
<comment type="subcellular location">
    <subcellularLocation>
        <location evidence="2">Membrane</location>
    </subcellularLocation>
</comment>
<name>A0A955IB86_9BACT</name>
<comment type="similarity">
    <text evidence="3">Belongs to the class-D beta-lactamase family.</text>
</comment>
<gene>
    <name evidence="11" type="ORF">KC678_02155</name>
</gene>
<dbReference type="SUPFAM" id="SSF56601">
    <property type="entry name" value="beta-lactamase/transpeptidase-like"/>
    <property type="match status" value="1"/>
</dbReference>
<comment type="caution">
    <text evidence="11">The sequence shown here is derived from an EMBL/GenBank/DDBJ whole genome shotgun (WGS) entry which is preliminary data.</text>
</comment>
<evidence type="ECO:0000256" key="3">
    <source>
        <dbReference type="ARBA" id="ARBA00007898"/>
    </source>
</evidence>
<keyword evidence="5" id="KW-0732">Signal</keyword>
<dbReference type="PANTHER" id="PTHR30627:SF6">
    <property type="entry name" value="BETA-LACTAMASE YBXI-RELATED"/>
    <property type="match status" value="1"/>
</dbReference>
<dbReference type="SUPFAM" id="SSF56519">
    <property type="entry name" value="Penicillin binding protein dimerisation domain"/>
    <property type="match status" value="1"/>
</dbReference>
<dbReference type="GO" id="GO:0005886">
    <property type="term" value="C:plasma membrane"/>
    <property type="evidence" value="ECO:0007669"/>
    <property type="project" value="TreeGrafter"/>
</dbReference>
<protein>
    <recommendedName>
        <fullName evidence="4">beta-lactamase</fullName>
        <ecNumber evidence="4">3.5.2.6</ecNumber>
    </recommendedName>
</protein>
<evidence type="ECO:0000256" key="5">
    <source>
        <dbReference type="ARBA" id="ARBA00022729"/>
    </source>
</evidence>
<feature type="domain" description="Penicillin-binding protein transpeptidase" evidence="9">
    <location>
        <begin position="244"/>
        <end position="561"/>
    </location>
</feature>
<reference evidence="11" key="1">
    <citation type="submission" date="2020-04" db="EMBL/GenBank/DDBJ databases">
        <authorList>
            <person name="Zhang T."/>
        </authorList>
    </citation>
    <scope>NUCLEOTIDE SEQUENCE</scope>
    <source>
        <strain evidence="11">HKST-UBA13</strain>
    </source>
</reference>
<dbReference type="PANTHER" id="PTHR30627">
    <property type="entry name" value="PEPTIDOGLYCAN D,D-TRANSPEPTIDASE"/>
    <property type="match status" value="1"/>
</dbReference>
<keyword evidence="6" id="KW-0378">Hydrolase</keyword>
<evidence type="ECO:0000256" key="2">
    <source>
        <dbReference type="ARBA" id="ARBA00004370"/>
    </source>
</evidence>
<evidence type="ECO:0000256" key="8">
    <source>
        <dbReference type="ARBA" id="ARBA00023251"/>
    </source>
</evidence>
<dbReference type="AlphaFoldDB" id="A0A955IB86"/>
<accession>A0A955IB86</accession>
<evidence type="ECO:0000313" key="11">
    <source>
        <dbReference type="EMBL" id="MCA9381042.1"/>
    </source>
</evidence>
<reference evidence="11" key="2">
    <citation type="journal article" date="2021" name="Microbiome">
        <title>Successional dynamics and alternative stable states in a saline activated sludge microbial community over 9 years.</title>
        <authorList>
            <person name="Wang Y."/>
            <person name="Ye J."/>
            <person name="Ju F."/>
            <person name="Liu L."/>
            <person name="Boyd J.A."/>
            <person name="Deng Y."/>
            <person name="Parks D.H."/>
            <person name="Jiang X."/>
            <person name="Yin X."/>
            <person name="Woodcroft B.J."/>
            <person name="Tyson G.W."/>
            <person name="Hugenholtz P."/>
            <person name="Polz M.F."/>
            <person name="Zhang T."/>
        </authorList>
    </citation>
    <scope>NUCLEOTIDE SEQUENCE</scope>
    <source>
        <strain evidence="11">HKST-UBA13</strain>
    </source>
</reference>
<comment type="catalytic activity">
    <reaction evidence="1">
        <text>a beta-lactam + H2O = a substituted beta-amino acid</text>
        <dbReference type="Rhea" id="RHEA:20401"/>
        <dbReference type="ChEBI" id="CHEBI:15377"/>
        <dbReference type="ChEBI" id="CHEBI:35627"/>
        <dbReference type="ChEBI" id="CHEBI:140347"/>
        <dbReference type="EC" id="3.5.2.6"/>
    </reaction>
</comment>
<evidence type="ECO:0000256" key="6">
    <source>
        <dbReference type="ARBA" id="ARBA00022801"/>
    </source>
</evidence>
<dbReference type="InterPro" id="IPR001460">
    <property type="entry name" value="PCN-bd_Tpept"/>
</dbReference>
<dbReference type="Gene3D" id="3.90.1310.10">
    <property type="entry name" value="Penicillin-binding protein 2a (Domain 2)"/>
    <property type="match status" value="1"/>
</dbReference>
<evidence type="ECO:0000259" key="9">
    <source>
        <dbReference type="Pfam" id="PF00905"/>
    </source>
</evidence>
<evidence type="ECO:0000256" key="4">
    <source>
        <dbReference type="ARBA" id="ARBA00012865"/>
    </source>
</evidence>
<dbReference type="InterPro" id="IPR036138">
    <property type="entry name" value="PBP_dimer_sf"/>
</dbReference>
<evidence type="ECO:0000313" key="12">
    <source>
        <dbReference type="Proteomes" id="UP000775877"/>
    </source>
</evidence>
<dbReference type="Pfam" id="PF00905">
    <property type="entry name" value="Transpeptidase"/>
    <property type="match status" value="1"/>
</dbReference>
<dbReference type="Proteomes" id="UP000775877">
    <property type="component" value="Unassembled WGS sequence"/>
</dbReference>
<dbReference type="GO" id="GO:0071555">
    <property type="term" value="P:cell wall organization"/>
    <property type="evidence" value="ECO:0007669"/>
    <property type="project" value="TreeGrafter"/>
</dbReference>
<organism evidence="11 12">
    <name type="scientific">Candidatus Dojkabacteria bacterium</name>
    <dbReference type="NCBI Taxonomy" id="2099670"/>
    <lineage>
        <taxon>Bacteria</taxon>
        <taxon>Candidatus Dojkabacteria</taxon>
    </lineage>
</organism>
<dbReference type="InterPro" id="IPR050515">
    <property type="entry name" value="Beta-lactam/transpept"/>
</dbReference>
<dbReference type="InterPro" id="IPR005311">
    <property type="entry name" value="PBP_dimer"/>
</dbReference>
<dbReference type="EMBL" id="JAGQLJ010000044">
    <property type="protein sequence ID" value="MCA9381042.1"/>
    <property type="molecule type" value="Genomic_DNA"/>
</dbReference>
<dbReference type="EC" id="3.5.2.6" evidence="4"/>
<dbReference type="Gene3D" id="3.40.710.10">
    <property type="entry name" value="DD-peptidase/beta-lactamase superfamily"/>
    <property type="match status" value="1"/>
</dbReference>
<proteinExistence type="inferred from homology"/>
<dbReference type="InterPro" id="IPR012338">
    <property type="entry name" value="Beta-lactam/transpept-like"/>
</dbReference>
<keyword evidence="7" id="KW-0472">Membrane</keyword>
<feature type="domain" description="Penicillin-binding protein dimerisation" evidence="10">
    <location>
        <begin position="33"/>
        <end position="199"/>
    </location>
</feature>
<evidence type="ECO:0000256" key="1">
    <source>
        <dbReference type="ARBA" id="ARBA00001526"/>
    </source>
</evidence>
<dbReference type="GO" id="GO:0008800">
    <property type="term" value="F:beta-lactamase activity"/>
    <property type="evidence" value="ECO:0007669"/>
    <property type="project" value="UniProtKB-EC"/>
</dbReference>
<sequence>MLIVIALVRWQIVYAEDFRKIADGRVYSTELTSLRGSIYSKDGSTLAYSEPRFDMYIWMSGLEYVEDKNVQTRDEFLKKVAPIIDKTPESLAKEIRENHEDNGLLWFKIGDNLSATQWQELINLKTDENEKRELQGFQFLQSSQRVYPEGRLASHVLGLTNEYKNQEVGLGGIEGHWNGDLNPRKGLLIKETDAVGQSVASALFATIEPKPGSSIYTTIDKKLQAIVEEKTKAAAEQFGAESTSTIIMDPKTGAILAMANYPDYNPNLREETDPSAYTNQSITIPYEVGSIGKIFTFATGIDTGVITPETMIMPEGHEGCEKFSDDLEPLCTWDKKPQGPLTAFDCFEKSDNVCFYHIAHDFIMDLDDGETLAQEGKEKTFYDYLYDFGIGRNTGIDLSGEDPGLLKELKNWNLGDVAAFSYGHGYLTTPLQVITAVSAIPNHGVRMRPHVLDKVIKGDGEVIEYEPLPFDFEKTIIKPETAELVGNVMHQIYLSNIPDYEYWYRDLRNYNIGMKSGTALIANQYGYTSDVNSTQVGFDMSDERSFIMLVKVNKPEGGQLSYYNSRVMWLDIFAATKDYLGVPRIN</sequence>
<dbReference type="GO" id="GO:0046677">
    <property type="term" value="P:response to antibiotic"/>
    <property type="evidence" value="ECO:0007669"/>
    <property type="project" value="UniProtKB-KW"/>
</dbReference>
<keyword evidence="8" id="KW-0046">Antibiotic resistance</keyword>
<evidence type="ECO:0000259" key="10">
    <source>
        <dbReference type="Pfam" id="PF03717"/>
    </source>
</evidence>
<dbReference type="Pfam" id="PF03717">
    <property type="entry name" value="PBP_dimer"/>
    <property type="match status" value="1"/>
</dbReference>